<dbReference type="EMBL" id="UINC01027666">
    <property type="protein sequence ID" value="SVB07297.1"/>
    <property type="molecule type" value="Genomic_DNA"/>
</dbReference>
<dbReference type="PANTHER" id="PTHR35146">
    <property type="entry name" value="UPF0178 PROTEIN YAII"/>
    <property type="match status" value="1"/>
</dbReference>
<dbReference type="Pfam" id="PF02639">
    <property type="entry name" value="DUF188"/>
    <property type="match status" value="1"/>
</dbReference>
<dbReference type="PANTHER" id="PTHR35146:SF1">
    <property type="entry name" value="UPF0178 PROTEIN YAII"/>
    <property type="match status" value="1"/>
</dbReference>
<evidence type="ECO:0000313" key="1">
    <source>
        <dbReference type="EMBL" id="SVB07297.1"/>
    </source>
</evidence>
<reference evidence="1" key="1">
    <citation type="submission" date="2018-05" db="EMBL/GenBank/DDBJ databases">
        <authorList>
            <person name="Lanie J.A."/>
            <person name="Ng W.-L."/>
            <person name="Kazmierczak K.M."/>
            <person name="Andrzejewski T.M."/>
            <person name="Davidsen T.M."/>
            <person name="Wayne K.J."/>
            <person name="Tettelin H."/>
            <person name="Glass J.I."/>
            <person name="Rusch D."/>
            <person name="Podicherti R."/>
            <person name="Tsui H.-C.T."/>
            <person name="Winkler M.E."/>
        </authorList>
    </citation>
    <scope>NUCLEOTIDE SEQUENCE</scope>
</reference>
<sequence>MVVEIYVDADGCPVRDECIKVARRHDLKLYIVSDGGIRPINDKRIELVIVSPGMDAADRWIADHIGSDDIVVTADIPLAADCIKSGAVALKPNGDTLNETNIGPVQGTRDLMANLRETGEISGGPSPFNRQDRSRFLSALEVSVQTALRNSKNLNL</sequence>
<dbReference type="HAMAP" id="MF_00489">
    <property type="entry name" value="UPF0178"/>
    <property type="match status" value="1"/>
</dbReference>
<proteinExistence type="inferred from homology"/>
<dbReference type="InterPro" id="IPR003791">
    <property type="entry name" value="UPF0178"/>
</dbReference>
<name>A0A382B244_9ZZZZ</name>
<gene>
    <name evidence="1" type="ORF">METZ01_LOCUS160151</name>
</gene>
<organism evidence="1">
    <name type="scientific">marine metagenome</name>
    <dbReference type="NCBI Taxonomy" id="408172"/>
    <lineage>
        <taxon>unclassified sequences</taxon>
        <taxon>metagenomes</taxon>
        <taxon>ecological metagenomes</taxon>
    </lineage>
</organism>
<protein>
    <submittedName>
        <fullName evidence="1">Uncharacterized protein</fullName>
    </submittedName>
</protein>
<accession>A0A382B244</accession>
<dbReference type="AlphaFoldDB" id="A0A382B244"/>
<dbReference type="NCBIfam" id="NF001095">
    <property type="entry name" value="PRK00124.1"/>
    <property type="match status" value="1"/>
</dbReference>